<dbReference type="PANTHER" id="PTHR40265">
    <property type="entry name" value="BLL2707 PROTEIN"/>
    <property type="match status" value="1"/>
</dbReference>
<reference evidence="2 3" key="1">
    <citation type="journal article" date="2016" name="Mol. Biol. Evol.">
        <title>Comparative Genomics of Early-Diverging Mushroom-Forming Fungi Provides Insights into the Origins of Lignocellulose Decay Capabilities.</title>
        <authorList>
            <person name="Nagy L.G."/>
            <person name="Riley R."/>
            <person name="Tritt A."/>
            <person name="Adam C."/>
            <person name="Daum C."/>
            <person name="Floudas D."/>
            <person name="Sun H."/>
            <person name="Yadav J.S."/>
            <person name="Pangilinan J."/>
            <person name="Larsson K.H."/>
            <person name="Matsuura K."/>
            <person name="Barry K."/>
            <person name="Labutti K."/>
            <person name="Kuo R."/>
            <person name="Ohm R.A."/>
            <person name="Bhattacharya S.S."/>
            <person name="Shirouzu T."/>
            <person name="Yoshinaga Y."/>
            <person name="Martin F.M."/>
            <person name="Grigoriev I.V."/>
            <person name="Hibbett D.S."/>
        </authorList>
    </citation>
    <scope>NUCLEOTIDE SEQUENCE [LARGE SCALE GENOMIC DNA]</scope>
    <source>
        <strain evidence="2 3">CBS 109695</strain>
    </source>
</reference>
<dbReference type="AlphaFoldDB" id="A0A166R9H0"/>
<dbReference type="Gene3D" id="3.10.180.10">
    <property type="entry name" value="2,3-Dihydroxybiphenyl 1,2-Dioxygenase, domain 1"/>
    <property type="match status" value="1"/>
</dbReference>
<dbReference type="EMBL" id="KV417505">
    <property type="protein sequence ID" value="KZP28045.1"/>
    <property type="molecule type" value="Genomic_DNA"/>
</dbReference>
<protein>
    <recommendedName>
        <fullName evidence="1">Glyoxalase-like domain-containing protein</fullName>
    </recommendedName>
</protein>
<dbReference type="InterPro" id="IPR029068">
    <property type="entry name" value="Glyas_Bleomycin-R_OHBP_Dase"/>
</dbReference>
<evidence type="ECO:0000259" key="1">
    <source>
        <dbReference type="Pfam" id="PF13468"/>
    </source>
</evidence>
<accession>A0A166R9H0</accession>
<organism evidence="2 3">
    <name type="scientific">Athelia psychrophila</name>
    <dbReference type="NCBI Taxonomy" id="1759441"/>
    <lineage>
        <taxon>Eukaryota</taxon>
        <taxon>Fungi</taxon>
        <taxon>Dikarya</taxon>
        <taxon>Basidiomycota</taxon>
        <taxon>Agaricomycotina</taxon>
        <taxon>Agaricomycetes</taxon>
        <taxon>Agaricomycetidae</taxon>
        <taxon>Atheliales</taxon>
        <taxon>Atheliaceae</taxon>
        <taxon>Athelia</taxon>
    </lineage>
</organism>
<evidence type="ECO:0000313" key="2">
    <source>
        <dbReference type="EMBL" id="KZP28045.1"/>
    </source>
</evidence>
<proteinExistence type="predicted"/>
<dbReference type="Proteomes" id="UP000076532">
    <property type="component" value="Unassembled WGS sequence"/>
</dbReference>
<gene>
    <name evidence="2" type="ORF">FIBSPDRAFT_817649</name>
</gene>
<dbReference type="InterPro" id="IPR025870">
    <property type="entry name" value="Glyoxalase-like_dom"/>
</dbReference>
<feature type="domain" description="Glyoxalase-like" evidence="1">
    <location>
        <begin position="9"/>
        <end position="195"/>
    </location>
</feature>
<dbReference type="Pfam" id="PF13468">
    <property type="entry name" value="Glyoxalase_3"/>
    <property type="match status" value="1"/>
</dbReference>
<dbReference type="OrthoDB" id="408973at2759"/>
<evidence type="ECO:0000313" key="3">
    <source>
        <dbReference type="Proteomes" id="UP000076532"/>
    </source>
</evidence>
<sequence length="288" mass="31202">MAEPSTKILDHIVHLTPPGSVSEVSDQFQKLGFNVLPGGTHADGLTANALVVLQDGTYLELIAFTHPASHYPPSSPTRAKRDAHAWARKPPGWIDYAFLGSSSISIAEIINKRAEAARSGVHYVPEVKGGRERPDGEVLEWLIAAPSAEHARGVVPFYCGDITPRKLRVPLEPPSNAYHPSSASGIAFVRVLVEPEKLSLLSRQLTSVVGVSAHKDTAAEVAWPLEHQVVEGANPKLVLGIAQSAEEEKKLAVDGSGIYEVGFWVDRDREEGSVYTPHGKISWLHKEV</sequence>
<dbReference type="PANTHER" id="PTHR40265:SF1">
    <property type="entry name" value="GLYOXALASE-LIKE DOMAIN-CONTAINING PROTEIN"/>
    <property type="match status" value="1"/>
</dbReference>
<name>A0A166R9H0_9AGAM</name>
<keyword evidence="3" id="KW-1185">Reference proteome</keyword>